<protein>
    <submittedName>
        <fullName evidence="1">Uncharacterized protein</fullName>
    </submittedName>
</protein>
<dbReference type="RefSeq" id="WP_378063654.1">
    <property type="nucleotide sequence ID" value="NZ_JBHSXS010000019.1"/>
</dbReference>
<evidence type="ECO:0000313" key="2">
    <source>
        <dbReference type="Proteomes" id="UP001596380"/>
    </source>
</evidence>
<dbReference type="Proteomes" id="UP001596380">
    <property type="component" value="Unassembled WGS sequence"/>
</dbReference>
<gene>
    <name evidence="1" type="ORF">ACFQKB_27000</name>
</gene>
<reference evidence="2" key="1">
    <citation type="journal article" date="2019" name="Int. J. Syst. Evol. Microbiol.">
        <title>The Global Catalogue of Microorganisms (GCM) 10K type strain sequencing project: providing services to taxonomists for standard genome sequencing and annotation.</title>
        <authorList>
            <consortium name="The Broad Institute Genomics Platform"/>
            <consortium name="The Broad Institute Genome Sequencing Center for Infectious Disease"/>
            <person name="Wu L."/>
            <person name="Ma J."/>
        </authorList>
    </citation>
    <scope>NUCLEOTIDE SEQUENCE [LARGE SCALE GENOMIC DNA]</scope>
    <source>
        <strain evidence="2">JCM 3369</strain>
    </source>
</reference>
<proteinExistence type="predicted"/>
<comment type="caution">
    <text evidence="1">The sequence shown here is derived from an EMBL/GenBank/DDBJ whole genome shotgun (WGS) entry which is preliminary data.</text>
</comment>
<dbReference type="EMBL" id="JBHSXS010000019">
    <property type="protein sequence ID" value="MFC6883435.1"/>
    <property type="molecule type" value="Genomic_DNA"/>
</dbReference>
<name>A0ABW2CQ84_9ACTN</name>
<sequence>MIIALDPRDIPGGIALLNEQRDMDVEVLGLEVTEPDLAQACSLGNIDPQHLGGDASTAAIEAALTHPVPPAGSALAVLRQDADALGAAAVLRIRQRGEKLDAAARARVGQIAEADKEASGPWPGPRPAARNAADLLRSTSAVEAMCMNFRRPLEDRVAAVEGWILDGALPDREEISERLRQEADAAMAALDVQVCDGIAVVTGAHRLAMSAGYRHAPVVMATNPAFRWQGGPEHTKHNVARWNSAHPMDWAGMLADLRGREPGWGGSSSICGSPQGTGSTLTQQEVLGIVARHL</sequence>
<keyword evidence="2" id="KW-1185">Reference proteome</keyword>
<accession>A0ABW2CQ84</accession>
<organism evidence="1 2">
    <name type="scientific">Actinomadura yumaensis</name>
    <dbReference type="NCBI Taxonomy" id="111807"/>
    <lineage>
        <taxon>Bacteria</taxon>
        <taxon>Bacillati</taxon>
        <taxon>Actinomycetota</taxon>
        <taxon>Actinomycetes</taxon>
        <taxon>Streptosporangiales</taxon>
        <taxon>Thermomonosporaceae</taxon>
        <taxon>Actinomadura</taxon>
    </lineage>
</organism>
<evidence type="ECO:0000313" key="1">
    <source>
        <dbReference type="EMBL" id="MFC6883435.1"/>
    </source>
</evidence>